<evidence type="ECO:0000313" key="2">
    <source>
        <dbReference type="EMBL" id="TLQ41731.1"/>
    </source>
</evidence>
<dbReference type="PANTHER" id="PTHR33802">
    <property type="entry name" value="SI:CH211-161H7.5-RELATED"/>
    <property type="match status" value="1"/>
</dbReference>
<evidence type="ECO:0008006" key="4">
    <source>
        <dbReference type="Google" id="ProtNLM"/>
    </source>
</evidence>
<accession>A0A5R9DW03</accession>
<comment type="caution">
    <text evidence="2">The sequence shown here is derived from an EMBL/GenBank/DDBJ whole genome shotgun (WGS) entry which is preliminary data.</text>
</comment>
<keyword evidence="1" id="KW-1133">Transmembrane helix</keyword>
<feature type="transmembrane region" description="Helical" evidence="1">
    <location>
        <begin position="234"/>
        <end position="254"/>
    </location>
</feature>
<feature type="transmembrane region" description="Helical" evidence="1">
    <location>
        <begin position="206"/>
        <end position="222"/>
    </location>
</feature>
<sequence>MNSFHKYYRWAVPVFFALLLLLNYLSAAGIILPATQAEVSDKYVNLFAPAGITFSIWAVIYIGMALTISIDFIRPKGDRFGALYRQLILPRMIEWIALNIVWIICWSNEWLLASLIVILLYTTRIMKSVEAISATPVLRETPWFLKYPMGIHFGWLLVASMANLTTYTVSQGVDLTGMIGIIWTVALMIVVAALSAYYYTKLGNEMIMPVALWAILGIFIKHSPFSSFEYKSNIVMYVAAVLFVISAVGFVQLFRLQKEQRAKRANK</sequence>
<proteinExistence type="predicted"/>
<name>A0A5R9DW03_9LACT</name>
<evidence type="ECO:0000313" key="3">
    <source>
        <dbReference type="Proteomes" id="UP000306420"/>
    </source>
</evidence>
<protein>
    <recommendedName>
        <fullName evidence="4">Tryptophan-rich sensory protein</fullName>
    </recommendedName>
</protein>
<dbReference type="Proteomes" id="UP000306420">
    <property type="component" value="Unassembled WGS sequence"/>
</dbReference>
<dbReference type="AlphaFoldDB" id="A0A5R9DW03"/>
<reference evidence="2 3" key="1">
    <citation type="submission" date="2019-05" db="EMBL/GenBank/DDBJ databases">
        <title>The metagenome of a microbial culture collection derived from dairy environment covers the genomic content of the human microbiome.</title>
        <authorList>
            <person name="Roder T."/>
            <person name="Wuthrich D."/>
            <person name="Sattari Z."/>
            <person name="Von Ah U."/>
            <person name="Bar C."/>
            <person name="Ronchi F."/>
            <person name="Macpherson A.J."/>
            <person name="Ganal-Vonarburg S.C."/>
            <person name="Bruggmann R."/>
            <person name="Vergeres G."/>
        </authorList>
    </citation>
    <scope>NUCLEOTIDE SEQUENCE [LARGE SCALE GENOMIC DNA]</scope>
    <source>
        <strain evidence="2 3">FAM 24227</strain>
    </source>
</reference>
<feature type="transmembrane region" description="Helical" evidence="1">
    <location>
        <begin position="147"/>
        <end position="169"/>
    </location>
</feature>
<keyword evidence="1" id="KW-0472">Membrane</keyword>
<dbReference type="PANTHER" id="PTHR33802:SF1">
    <property type="entry name" value="XK-RELATED PROTEIN"/>
    <property type="match status" value="1"/>
</dbReference>
<gene>
    <name evidence="2" type="ORF">FEZ33_04590</name>
</gene>
<evidence type="ECO:0000256" key="1">
    <source>
        <dbReference type="SAM" id="Phobius"/>
    </source>
</evidence>
<dbReference type="OrthoDB" id="5189031at2"/>
<dbReference type="RefSeq" id="WP_138404226.1">
    <property type="nucleotide sequence ID" value="NZ_VBSP01000011.1"/>
</dbReference>
<feature type="transmembrane region" description="Helical" evidence="1">
    <location>
        <begin position="110"/>
        <end position="126"/>
    </location>
</feature>
<feature type="transmembrane region" description="Helical" evidence="1">
    <location>
        <begin position="43"/>
        <end position="66"/>
    </location>
</feature>
<organism evidence="2 3">
    <name type="scientific">Ruoffia tabacinasalis</name>
    <dbReference type="NCBI Taxonomy" id="87458"/>
    <lineage>
        <taxon>Bacteria</taxon>
        <taxon>Bacillati</taxon>
        <taxon>Bacillota</taxon>
        <taxon>Bacilli</taxon>
        <taxon>Lactobacillales</taxon>
        <taxon>Aerococcaceae</taxon>
        <taxon>Ruoffia</taxon>
    </lineage>
</organism>
<feature type="transmembrane region" description="Helical" evidence="1">
    <location>
        <begin position="175"/>
        <end position="199"/>
    </location>
</feature>
<dbReference type="EMBL" id="VBSP01000011">
    <property type="protein sequence ID" value="TLQ41731.1"/>
    <property type="molecule type" value="Genomic_DNA"/>
</dbReference>
<keyword evidence="1" id="KW-0812">Transmembrane</keyword>